<proteinExistence type="predicted"/>
<dbReference type="Pfam" id="PF00023">
    <property type="entry name" value="Ank"/>
    <property type="match status" value="1"/>
</dbReference>
<dbReference type="SUPFAM" id="SSF48403">
    <property type="entry name" value="Ankyrin repeat"/>
    <property type="match status" value="1"/>
</dbReference>
<dbReference type="EMBL" id="NIDE01000007">
    <property type="protein sequence ID" value="OWK40759.1"/>
    <property type="molecule type" value="Genomic_DNA"/>
</dbReference>
<evidence type="ECO:0000313" key="5">
    <source>
        <dbReference type="Proteomes" id="UP000214646"/>
    </source>
</evidence>
<dbReference type="Proteomes" id="UP000214646">
    <property type="component" value="Unassembled WGS sequence"/>
</dbReference>
<dbReference type="PROSITE" id="PS50297">
    <property type="entry name" value="ANK_REP_REGION"/>
    <property type="match status" value="2"/>
</dbReference>
<comment type="caution">
    <text evidence="4">The sequence shown here is derived from an EMBL/GenBank/DDBJ whole genome shotgun (WGS) entry which is preliminary data.</text>
</comment>
<keyword evidence="5" id="KW-1185">Reference proteome</keyword>
<dbReference type="PANTHER" id="PTHR24166:SF48">
    <property type="entry name" value="PROTEIN VAPYRIN"/>
    <property type="match status" value="1"/>
</dbReference>
<evidence type="ECO:0000256" key="3">
    <source>
        <dbReference type="PROSITE-ProRule" id="PRU00023"/>
    </source>
</evidence>
<dbReference type="InterPro" id="IPR036770">
    <property type="entry name" value="Ankyrin_rpt-contain_sf"/>
</dbReference>
<dbReference type="PANTHER" id="PTHR24166">
    <property type="entry name" value="ROLLING PEBBLES, ISOFORM B"/>
    <property type="match status" value="1"/>
</dbReference>
<dbReference type="OrthoDB" id="283507at2"/>
<gene>
    <name evidence="4" type="ORF">FRUB_04651</name>
</gene>
<feature type="repeat" description="ANK" evidence="3">
    <location>
        <begin position="143"/>
        <end position="175"/>
    </location>
</feature>
<keyword evidence="1" id="KW-0677">Repeat</keyword>
<dbReference type="InterPro" id="IPR002110">
    <property type="entry name" value="Ankyrin_rpt"/>
</dbReference>
<protein>
    <submittedName>
        <fullName evidence="4">Putative ankyrin-like protein</fullName>
    </submittedName>
</protein>
<accession>A0A225DUC4</accession>
<dbReference type="RefSeq" id="WP_088255751.1">
    <property type="nucleotide sequence ID" value="NZ_NIDE01000007.1"/>
</dbReference>
<evidence type="ECO:0000256" key="1">
    <source>
        <dbReference type="ARBA" id="ARBA00022737"/>
    </source>
</evidence>
<feature type="repeat" description="ANK" evidence="3">
    <location>
        <begin position="110"/>
        <end position="142"/>
    </location>
</feature>
<dbReference type="PROSITE" id="PS50088">
    <property type="entry name" value="ANK_REPEAT"/>
    <property type="match status" value="2"/>
</dbReference>
<evidence type="ECO:0000313" key="4">
    <source>
        <dbReference type="EMBL" id="OWK40759.1"/>
    </source>
</evidence>
<dbReference type="InterPro" id="IPR050889">
    <property type="entry name" value="Dendritic_Spine_Reg/Scaffold"/>
</dbReference>
<dbReference type="Gene3D" id="1.25.40.20">
    <property type="entry name" value="Ankyrin repeat-containing domain"/>
    <property type="match status" value="2"/>
</dbReference>
<name>A0A225DUC4_9BACT</name>
<sequence>MWFPALSVVAIAFGGGPAQARERESAPAPRVAALELTPEVAVRLREVAFQAAREGDLTTLAAYLDTGRPVNEPNARGDTLLTVAAYSGQESAVALILTRPKVQVDARNKMGLTALAAAAYKGHVGIARKLVAAGADVNAANGSGQTALMFAALTGRTKMVDYLLSAGAEPRMADASGNTAKTLAAKQGAAEVVRLIEAVTKRQRKDEQ</sequence>
<reference evidence="5" key="1">
    <citation type="submission" date="2017-06" db="EMBL/GenBank/DDBJ databases">
        <title>Genome analysis of Fimbriiglobus ruber SP5, the first member of the order Planctomycetales with confirmed chitinolytic capability.</title>
        <authorList>
            <person name="Ravin N.V."/>
            <person name="Rakitin A.L."/>
            <person name="Ivanova A.A."/>
            <person name="Beletsky A.V."/>
            <person name="Kulichevskaya I.S."/>
            <person name="Mardanov A.V."/>
            <person name="Dedysh S.N."/>
        </authorList>
    </citation>
    <scope>NUCLEOTIDE SEQUENCE [LARGE SCALE GENOMIC DNA]</scope>
    <source>
        <strain evidence="5">SP5</strain>
    </source>
</reference>
<keyword evidence="2 3" id="KW-0040">ANK repeat</keyword>
<organism evidence="4 5">
    <name type="scientific">Fimbriiglobus ruber</name>
    <dbReference type="NCBI Taxonomy" id="1908690"/>
    <lineage>
        <taxon>Bacteria</taxon>
        <taxon>Pseudomonadati</taxon>
        <taxon>Planctomycetota</taxon>
        <taxon>Planctomycetia</taxon>
        <taxon>Gemmatales</taxon>
        <taxon>Gemmataceae</taxon>
        <taxon>Fimbriiglobus</taxon>
    </lineage>
</organism>
<dbReference type="Pfam" id="PF12796">
    <property type="entry name" value="Ank_2"/>
    <property type="match status" value="1"/>
</dbReference>
<evidence type="ECO:0000256" key="2">
    <source>
        <dbReference type="ARBA" id="ARBA00023043"/>
    </source>
</evidence>
<dbReference type="AlphaFoldDB" id="A0A225DUC4"/>
<dbReference type="SMART" id="SM00248">
    <property type="entry name" value="ANK"/>
    <property type="match status" value="3"/>
</dbReference>